<keyword evidence="3 6" id="KW-1133">Transmembrane helix</keyword>
<dbReference type="InterPro" id="IPR052902">
    <property type="entry name" value="ABC-2_transporter"/>
</dbReference>
<dbReference type="Pfam" id="PF01061">
    <property type="entry name" value="ABC2_membrane"/>
    <property type="match status" value="1"/>
</dbReference>
<dbReference type="InterPro" id="IPR000412">
    <property type="entry name" value="ABC_2_transport"/>
</dbReference>
<dbReference type="RefSeq" id="WP_063484068.1">
    <property type="nucleotide sequence ID" value="NZ_CP012949.1"/>
</dbReference>
<evidence type="ECO:0000256" key="3">
    <source>
        <dbReference type="ARBA" id="ARBA00022989"/>
    </source>
</evidence>
<dbReference type="InterPro" id="IPR013525">
    <property type="entry name" value="ABC2_TM"/>
</dbReference>
<comment type="subcellular location">
    <subcellularLocation>
        <location evidence="6">Cell membrane</location>
        <topology evidence="6">Multi-pass membrane protein</topology>
    </subcellularLocation>
    <subcellularLocation>
        <location evidence="1">Membrane</location>
        <topology evidence="1">Multi-pass membrane protein</topology>
    </subcellularLocation>
</comment>
<evidence type="ECO:0000259" key="7">
    <source>
        <dbReference type="PROSITE" id="PS51012"/>
    </source>
</evidence>
<keyword evidence="5" id="KW-0046">Antibiotic resistance</keyword>
<comment type="similarity">
    <text evidence="6">Belongs to the ABC-2 integral membrane protein family.</text>
</comment>
<dbReference type="PANTHER" id="PTHR43027:SF2">
    <property type="entry name" value="TRANSPORT PERMEASE PROTEIN"/>
    <property type="match status" value="1"/>
</dbReference>
<feature type="transmembrane region" description="Helical" evidence="6">
    <location>
        <begin position="37"/>
        <end position="54"/>
    </location>
</feature>
<evidence type="ECO:0000256" key="1">
    <source>
        <dbReference type="ARBA" id="ARBA00004141"/>
    </source>
</evidence>
<dbReference type="InterPro" id="IPR047817">
    <property type="entry name" value="ABC2_TM_bact-type"/>
</dbReference>
<keyword evidence="6" id="KW-0813">Transport</keyword>
<protein>
    <recommendedName>
        <fullName evidence="6">Transport permease protein</fullName>
    </recommendedName>
</protein>
<gene>
    <name evidence="8" type="ORF">SAM40697_6422</name>
</gene>
<feature type="transmembrane region" description="Helical" evidence="6">
    <location>
        <begin position="237"/>
        <end position="258"/>
    </location>
</feature>
<accession>A0ABM6B8U6</accession>
<dbReference type="PROSITE" id="PS51012">
    <property type="entry name" value="ABC_TM2"/>
    <property type="match status" value="1"/>
</dbReference>
<dbReference type="PIRSF" id="PIRSF006648">
    <property type="entry name" value="DrrB"/>
    <property type="match status" value="1"/>
</dbReference>
<proteinExistence type="inferred from homology"/>
<evidence type="ECO:0000313" key="9">
    <source>
        <dbReference type="Proteomes" id="UP000076720"/>
    </source>
</evidence>
<dbReference type="Proteomes" id="UP000076720">
    <property type="component" value="Chromosome"/>
</dbReference>
<dbReference type="EMBL" id="CP012949">
    <property type="protein sequence ID" value="ANB10375.1"/>
    <property type="molecule type" value="Genomic_DNA"/>
</dbReference>
<evidence type="ECO:0000313" key="8">
    <source>
        <dbReference type="EMBL" id="ANB10375.1"/>
    </source>
</evidence>
<reference evidence="9" key="1">
    <citation type="submission" date="2015-10" db="EMBL/GenBank/DDBJ databases">
        <title>Complete genome sequence of Streptomyces ambofaciens DSM 40697.</title>
        <authorList>
            <person name="Thibessard A."/>
            <person name="Leblond P."/>
        </authorList>
    </citation>
    <scope>NUCLEOTIDE SEQUENCE [LARGE SCALE GENOMIC DNA]</scope>
    <source>
        <strain evidence="9">DSM 40697</strain>
    </source>
</reference>
<organism evidence="8 9">
    <name type="scientific">Streptomyces ambofaciens</name>
    <dbReference type="NCBI Taxonomy" id="1889"/>
    <lineage>
        <taxon>Bacteria</taxon>
        <taxon>Bacillati</taxon>
        <taxon>Actinomycetota</taxon>
        <taxon>Actinomycetes</taxon>
        <taxon>Kitasatosporales</taxon>
        <taxon>Streptomycetaceae</taxon>
        <taxon>Streptomyces</taxon>
    </lineage>
</organism>
<dbReference type="PRINTS" id="PR00164">
    <property type="entry name" value="ABC2TRNSPORT"/>
</dbReference>
<feature type="transmembrane region" description="Helical" evidence="6">
    <location>
        <begin position="184"/>
        <end position="203"/>
    </location>
</feature>
<sequence>MSAATAPPVPSTTVTPRPGRAVLRAELLLFFREPGSVFWVMAFPTLLLVVLGFIPSMTEPMDELGGLTTVEAYVPVAVLLSMIMAGLMAMPPVITGYRERGILRRMSTTPVRPTAVLGAQVGLHAVASLISAVLTLAVGRVVSDVGLPGEVLGYALTLLLAVVCLMALGALISALSPTAKIAQAVSLTVFFPAMLAAGVYMPVQQMPDLMADIVEALPFGAAAQALNQATAGDWPDWIHLGVLALWTLVLSASATRWFRWE</sequence>
<dbReference type="PANTHER" id="PTHR43027">
    <property type="entry name" value="DOXORUBICIN RESISTANCE ABC TRANSPORTER PERMEASE PROTEIN DRRC-RELATED"/>
    <property type="match status" value="1"/>
</dbReference>
<keyword evidence="9" id="KW-1185">Reference proteome</keyword>
<evidence type="ECO:0000256" key="5">
    <source>
        <dbReference type="ARBA" id="ARBA00023251"/>
    </source>
</evidence>
<feature type="transmembrane region" description="Helical" evidence="6">
    <location>
        <begin position="151"/>
        <end position="172"/>
    </location>
</feature>
<feature type="domain" description="ABC transmembrane type-2" evidence="7">
    <location>
        <begin position="35"/>
        <end position="261"/>
    </location>
</feature>
<reference evidence="8 9" key="2">
    <citation type="journal article" date="2016" name="Genome Announc.">
        <title>Complete Genome Sequence of Streptomyces ambofaciens DSM 40697, a Paradigm for Genome Plasticity Studies.</title>
        <authorList>
            <person name="Thibessard A."/>
            <person name="Leblond P."/>
        </authorList>
    </citation>
    <scope>NUCLEOTIDE SEQUENCE [LARGE SCALE GENOMIC DNA]</scope>
    <source>
        <strain evidence="8 9">DSM 40697</strain>
    </source>
</reference>
<feature type="transmembrane region" description="Helical" evidence="6">
    <location>
        <begin position="115"/>
        <end position="139"/>
    </location>
</feature>
<feature type="transmembrane region" description="Helical" evidence="6">
    <location>
        <begin position="74"/>
        <end position="94"/>
    </location>
</feature>
<name>A0ABM6B8U6_STRAM</name>
<keyword evidence="2 6" id="KW-0812">Transmembrane</keyword>
<evidence type="ECO:0000256" key="4">
    <source>
        <dbReference type="ARBA" id="ARBA00023136"/>
    </source>
</evidence>
<evidence type="ECO:0000256" key="6">
    <source>
        <dbReference type="RuleBase" id="RU361157"/>
    </source>
</evidence>
<keyword evidence="4 6" id="KW-0472">Membrane</keyword>
<evidence type="ECO:0000256" key="2">
    <source>
        <dbReference type="ARBA" id="ARBA00022692"/>
    </source>
</evidence>
<keyword evidence="6" id="KW-1003">Cell membrane</keyword>